<dbReference type="EMBL" id="BBYQ01000146">
    <property type="protein sequence ID" value="GAP32205.1"/>
    <property type="molecule type" value="Genomic_DNA"/>
</dbReference>
<evidence type="ECO:0000313" key="2">
    <source>
        <dbReference type="EMBL" id="GAP32205.1"/>
    </source>
</evidence>
<dbReference type="PANTHER" id="PTHR43319">
    <property type="entry name" value="BETA-LACTAMASE-RELATED"/>
    <property type="match status" value="1"/>
</dbReference>
<feature type="domain" description="Beta-lactamase-related" evidence="1">
    <location>
        <begin position="35"/>
        <end position="380"/>
    </location>
</feature>
<reference evidence="2 3" key="2">
    <citation type="journal article" date="2016" name="Genome Announc.">
        <title>Draft Genome Sequence of Erythromycin- and Oxytetracycline-Sensitive Nocardia seriolae Strain U-1 (NBRC 110359).</title>
        <authorList>
            <person name="Imajoh M."/>
            <person name="Sukeda M."/>
            <person name="Shimizu M."/>
            <person name="Yamane J."/>
            <person name="Ohnishi K."/>
            <person name="Oshima S."/>
        </authorList>
    </citation>
    <scope>NUCLEOTIDE SEQUENCE [LARGE SCALE GENOMIC DNA]</scope>
    <source>
        <strain evidence="2 3">U-1</strain>
    </source>
</reference>
<protein>
    <submittedName>
        <fullName evidence="2">Esterase</fullName>
    </submittedName>
</protein>
<dbReference type="InterPro" id="IPR001466">
    <property type="entry name" value="Beta-lactam-related"/>
</dbReference>
<accession>A0ABC9Z3L5</accession>
<dbReference type="InterPro" id="IPR052907">
    <property type="entry name" value="Beta-lactamase/esterase"/>
</dbReference>
<comment type="caution">
    <text evidence="2">The sequence shown here is derived from an EMBL/GenBank/DDBJ whole genome shotgun (WGS) entry which is preliminary data.</text>
</comment>
<name>A0ABC9Z3L5_9NOCA</name>
<evidence type="ECO:0000259" key="1">
    <source>
        <dbReference type="Pfam" id="PF00144"/>
    </source>
</evidence>
<dbReference type="PANTHER" id="PTHR43319:SF3">
    <property type="entry name" value="BETA-LACTAMASE-RELATED DOMAIN-CONTAINING PROTEIN"/>
    <property type="match status" value="1"/>
</dbReference>
<dbReference type="RefSeq" id="WP_036549437.1">
    <property type="nucleotide sequence ID" value="NZ_AP028459.1"/>
</dbReference>
<dbReference type="Pfam" id="PF00144">
    <property type="entry name" value="Beta-lactamase"/>
    <property type="match status" value="1"/>
</dbReference>
<organism evidence="2 3">
    <name type="scientific">Nocardia seriolae</name>
    <dbReference type="NCBI Taxonomy" id="37332"/>
    <lineage>
        <taxon>Bacteria</taxon>
        <taxon>Bacillati</taxon>
        <taxon>Actinomycetota</taxon>
        <taxon>Actinomycetes</taxon>
        <taxon>Mycobacteriales</taxon>
        <taxon>Nocardiaceae</taxon>
        <taxon>Nocardia</taxon>
    </lineage>
</organism>
<proteinExistence type="predicted"/>
<dbReference type="AlphaFoldDB" id="A0ABC9Z3L5"/>
<sequence>MSNDASPTGFVDLPASVSGYASAEFGPLVRTFARMIGGHPGAGGALTVHLRGEPLVEICTGEAAPGRNWTPDTGSVIFSATKGLAATVIHRLADRGLIDYDAPIAYYWPEFAANGKERITVREVLSHRAGLYGLPAIARGLDDVLDHRMMEDQLAAAKPDHLLGMPTYHALTFGWLLAGLARAVTGRGMAELFRTEIAEPLGAEGIHLGMPPAGSPTSAAVMAGNKLSMVGTDYVSLVLGRAYSLPGALGAAARALFLPGLDQLLEGDEPPILRTELGAGNGVCTADGLATVYGALANEGMHQGRRYLSPQTVKAMRRVETYRLDHALFYIPMMWHMGYHSLPVPGARAGFGHIGLGGSFGWADPRRGLSVGFVHNRLGIGAARLDQIASAWVLPLVVRGANAARRTTTRVEPAAA</sequence>
<dbReference type="InterPro" id="IPR012338">
    <property type="entry name" value="Beta-lactam/transpept-like"/>
</dbReference>
<reference evidence="3" key="1">
    <citation type="submission" date="2015-07" db="EMBL/GenBank/DDBJ databases">
        <title>Nocardia seriolae U-1 whole genome shotgun sequence.</title>
        <authorList>
            <person name="Imajoh M."/>
            <person name="Fukumoto Y."/>
            <person name="Sukeda M."/>
            <person name="Yamane J."/>
            <person name="Yamasaki K."/>
            <person name="Shimizu M."/>
            <person name="Ohnishi K."/>
            <person name="Oshima S."/>
        </authorList>
    </citation>
    <scope>NUCLEOTIDE SEQUENCE [LARGE SCALE GENOMIC DNA]</scope>
    <source>
        <strain evidence="3">U-1</strain>
    </source>
</reference>
<dbReference type="SUPFAM" id="SSF56601">
    <property type="entry name" value="beta-lactamase/transpeptidase-like"/>
    <property type="match status" value="1"/>
</dbReference>
<dbReference type="Proteomes" id="UP000037179">
    <property type="component" value="Unassembled WGS sequence"/>
</dbReference>
<dbReference type="Gene3D" id="3.40.710.10">
    <property type="entry name" value="DD-peptidase/beta-lactamase superfamily"/>
    <property type="match status" value="1"/>
</dbReference>
<evidence type="ECO:0000313" key="3">
    <source>
        <dbReference type="Proteomes" id="UP000037179"/>
    </source>
</evidence>
<keyword evidence="3" id="KW-1185">Reference proteome</keyword>
<gene>
    <name evidence="2" type="ORF">NSK11_contig00146-0008</name>
</gene>